<organism evidence="9 10">
    <name type="scientific">Aromatoleum bremense</name>
    <dbReference type="NCBI Taxonomy" id="76115"/>
    <lineage>
        <taxon>Bacteria</taxon>
        <taxon>Pseudomonadati</taxon>
        <taxon>Pseudomonadota</taxon>
        <taxon>Betaproteobacteria</taxon>
        <taxon>Rhodocyclales</taxon>
        <taxon>Rhodocyclaceae</taxon>
        <taxon>Aromatoleum</taxon>
    </lineage>
</organism>
<evidence type="ECO:0000313" key="10">
    <source>
        <dbReference type="Proteomes" id="UP000633943"/>
    </source>
</evidence>
<dbReference type="PANTHER" id="PTHR47245">
    <property type="entry name" value="PEPTIDYLPROLYL ISOMERASE"/>
    <property type="match status" value="1"/>
</dbReference>
<keyword evidence="6 7" id="KW-0413">Isomerase</keyword>
<evidence type="ECO:0000256" key="4">
    <source>
        <dbReference type="ARBA" id="ARBA00022729"/>
    </source>
</evidence>
<dbReference type="InterPro" id="IPR046357">
    <property type="entry name" value="PPIase_dom_sf"/>
</dbReference>
<evidence type="ECO:0000313" key="9">
    <source>
        <dbReference type="EMBL" id="NMG17510.1"/>
    </source>
</evidence>
<dbReference type="Gene3D" id="3.10.50.40">
    <property type="match status" value="1"/>
</dbReference>
<dbReference type="InterPro" id="IPR050245">
    <property type="entry name" value="PrsA_foldase"/>
</dbReference>
<dbReference type="InterPro" id="IPR023058">
    <property type="entry name" value="PPIase_PpiC_CS"/>
</dbReference>
<accession>A0ABX1P1C1</accession>
<reference evidence="9 10" key="1">
    <citation type="submission" date="2019-12" db="EMBL/GenBank/DDBJ databases">
        <title>Comparative genomics gives insights into the taxonomy of the Azoarcus-Aromatoleum group and reveals separate origins of nif in the plant-associated Azoarcus and non-plant-associated Aromatoleum sub-groups.</title>
        <authorList>
            <person name="Lafos M."/>
            <person name="Maluk M."/>
            <person name="Batista M."/>
            <person name="Junghare M."/>
            <person name="Carmona M."/>
            <person name="Faoro H."/>
            <person name="Cruz L.M."/>
            <person name="Battistoni F."/>
            <person name="De Souza E."/>
            <person name="Pedrosa F."/>
            <person name="Chen W.-M."/>
            <person name="Poole P.S."/>
            <person name="Dixon R.A."/>
            <person name="James E.K."/>
        </authorList>
    </citation>
    <scope>NUCLEOTIDE SEQUENCE [LARGE SCALE GENOMIC DNA]</scope>
    <source>
        <strain evidence="9 10">PbN1</strain>
    </source>
</reference>
<dbReference type="EC" id="5.2.1.8" evidence="3"/>
<evidence type="ECO:0000259" key="8">
    <source>
        <dbReference type="PROSITE" id="PS50198"/>
    </source>
</evidence>
<dbReference type="PROSITE" id="PS50198">
    <property type="entry name" value="PPIC_PPIASE_2"/>
    <property type="match status" value="1"/>
</dbReference>
<dbReference type="Pfam" id="PF13616">
    <property type="entry name" value="Rotamase_3"/>
    <property type="match status" value="1"/>
</dbReference>
<dbReference type="Proteomes" id="UP000633943">
    <property type="component" value="Unassembled WGS sequence"/>
</dbReference>
<dbReference type="RefSeq" id="WP_169204021.1">
    <property type="nucleotide sequence ID" value="NZ_CP059467.1"/>
</dbReference>
<evidence type="ECO:0000256" key="1">
    <source>
        <dbReference type="ARBA" id="ARBA00000971"/>
    </source>
</evidence>
<dbReference type="PANTHER" id="PTHR47245:SF1">
    <property type="entry name" value="FOLDASE PROTEIN PRSA"/>
    <property type="match status" value="1"/>
</dbReference>
<keyword evidence="5 7" id="KW-0697">Rotamase</keyword>
<evidence type="ECO:0000256" key="6">
    <source>
        <dbReference type="ARBA" id="ARBA00023235"/>
    </source>
</evidence>
<protein>
    <recommendedName>
        <fullName evidence="3">peptidylprolyl isomerase</fullName>
        <ecNumber evidence="3">5.2.1.8</ecNumber>
    </recommendedName>
</protein>
<comment type="caution">
    <text evidence="9">The sequence shown here is derived from an EMBL/GenBank/DDBJ whole genome shotgun (WGS) entry which is preliminary data.</text>
</comment>
<dbReference type="PROSITE" id="PS01096">
    <property type="entry name" value="PPIC_PPIASE_1"/>
    <property type="match status" value="1"/>
</dbReference>
<evidence type="ECO:0000256" key="7">
    <source>
        <dbReference type="PROSITE-ProRule" id="PRU00278"/>
    </source>
</evidence>
<dbReference type="EMBL" id="WTVP01000083">
    <property type="protein sequence ID" value="NMG17510.1"/>
    <property type="molecule type" value="Genomic_DNA"/>
</dbReference>
<comment type="similarity">
    <text evidence="2">Belongs to the PpiC/parvulin rotamase family.</text>
</comment>
<gene>
    <name evidence="9" type="ORF">GPA24_18595</name>
</gene>
<evidence type="ECO:0000256" key="5">
    <source>
        <dbReference type="ARBA" id="ARBA00023110"/>
    </source>
</evidence>
<sequence length="346" mass="38428">MARRHAPALRIVVSISKVADLVFLHKKQADFGLLFLFSILRAFCMKTKYVILLLSAVFANITAHAADEVLVRQGETAITRHDVQLAVENFVPEQGRAELMASEKRLRDFVAQLFAVRKLAEEARARTLEASERWKIDASTERAAAQVQLDHLINGQDLPDFEKAAREFYVAHPEQFAQPEQIKAQHVLIKSEGRSKEEALALAKQVAAQAKKDGQDFGKLAAEFTEDPSGKANGGDLGFFARGSMVKPFEDAVFGLKAAGDIVGPVESQFGFHVIRLVERKPEGSVPFEQVKDKLVRDETLKYRRMAIGKEYGRIGKLPGIEVDQDAIKALVKPLDFKAHARAAEK</sequence>
<keyword evidence="10" id="KW-1185">Reference proteome</keyword>
<proteinExistence type="inferred from homology"/>
<name>A0ABX1P1C1_9RHOO</name>
<feature type="domain" description="PpiC" evidence="8">
    <location>
        <begin position="179"/>
        <end position="279"/>
    </location>
</feature>
<dbReference type="InterPro" id="IPR000297">
    <property type="entry name" value="PPIase_PpiC"/>
</dbReference>
<comment type="catalytic activity">
    <reaction evidence="1">
        <text>[protein]-peptidylproline (omega=180) = [protein]-peptidylproline (omega=0)</text>
        <dbReference type="Rhea" id="RHEA:16237"/>
        <dbReference type="Rhea" id="RHEA-COMP:10747"/>
        <dbReference type="Rhea" id="RHEA-COMP:10748"/>
        <dbReference type="ChEBI" id="CHEBI:83833"/>
        <dbReference type="ChEBI" id="CHEBI:83834"/>
        <dbReference type="EC" id="5.2.1.8"/>
    </reaction>
</comment>
<keyword evidence="4" id="KW-0732">Signal</keyword>
<dbReference type="SUPFAM" id="SSF54534">
    <property type="entry name" value="FKBP-like"/>
    <property type="match status" value="1"/>
</dbReference>
<evidence type="ECO:0000256" key="2">
    <source>
        <dbReference type="ARBA" id="ARBA00007656"/>
    </source>
</evidence>
<evidence type="ECO:0000256" key="3">
    <source>
        <dbReference type="ARBA" id="ARBA00013194"/>
    </source>
</evidence>